<dbReference type="AlphaFoldDB" id="A0A165F0L0"/>
<dbReference type="OrthoDB" id="191371at2759"/>
<dbReference type="GO" id="GO:0046514">
    <property type="term" value="P:ceramide catabolic process"/>
    <property type="evidence" value="ECO:0007669"/>
    <property type="project" value="InterPro"/>
</dbReference>
<keyword evidence="5" id="KW-0746">Sphingolipid metabolism</keyword>
<proteinExistence type="inferred from homology"/>
<evidence type="ECO:0000259" key="7">
    <source>
        <dbReference type="Pfam" id="PF04734"/>
    </source>
</evidence>
<dbReference type="InterPro" id="IPR031329">
    <property type="entry name" value="NEUT/ALK_ceramidase_N"/>
</dbReference>
<dbReference type="GO" id="GO:0005576">
    <property type="term" value="C:extracellular region"/>
    <property type="evidence" value="ECO:0007669"/>
    <property type="project" value="TreeGrafter"/>
</dbReference>
<feature type="binding site" evidence="4">
    <location>
        <position position="585"/>
    </location>
    <ligand>
        <name>Zn(2+)</name>
        <dbReference type="ChEBI" id="CHEBI:29105"/>
    </ligand>
</feature>
<reference evidence="9 10" key="1">
    <citation type="journal article" date="2016" name="Mol. Biol. Evol.">
        <title>Comparative Genomics of Early-Diverging Mushroom-Forming Fungi Provides Insights into the Origins of Lignocellulose Decay Capabilities.</title>
        <authorList>
            <person name="Nagy L.G."/>
            <person name="Riley R."/>
            <person name="Tritt A."/>
            <person name="Adam C."/>
            <person name="Daum C."/>
            <person name="Floudas D."/>
            <person name="Sun H."/>
            <person name="Yadav J.S."/>
            <person name="Pangilinan J."/>
            <person name="Larsson K.H."/>
            <person name="Matsuura K."/>
            <person name="Barry K."/>
            <person name="Labutti K."/>
            <person name="Kuo R."/>
            <person name="Ohm R.A."/>
            <person name="Bhattacharya S.S."/>
            <person name="Shirouzu T."/>
            <person name="Yoshinaga Y."/>
            <person name="Martin F.M."/>
            <person name="Grigoriev I.V."/>
            <person name="Hibbett D.S."/>
        </authorList>
    </citation>
    <scope>NUCLEOTIDE SEQUENCE [LARGE SCALE GENOMIC DNA]</scope>
    <source>
        <strain evidence="9 10">HHB12733</strain>
    </source>
</reference>
<protein>
    <recommendedName>
        <fullName evidence="5">Neutral ceramidase</fullName>
        <ecNumber evidence="5">3.5.1.23</ecNumber>
    </recommendedName>
</protein>
<dbReference type="PANTHER" id="PTHR12670:SF1">
    <property type="entry name" value="NEUTRAL CERAMIDASE"/>
    <property type="match status" value="1"/>
</dbReference>
<feature type="transmembrane region" description="Helical" evidence="6">
    <location>
        <begin position="52"/>
        <end position="73"/>
    </location>
</feature>
<evidence type="ECO:0000313" key="10">
    <source>
        <dbReference type="Proteomes" id="UP000076842"/>
    </source>
</evidence>
<keyword evidence="4" id="KW-0479">Metal-binding</keyword>
<keyword evidence="2 5" id="KW-0378">Hydrolase</keyword>
<feature type="domain" description="Neutral/alkaline non-lysosomal ceramidase C-terminal" evidence="8">
    <location>
        <begin position="616"/>
        <end position="781"/>
    </location>
</feature>
<evidence type="ECO:0000256" key="1">
    <source>
        <dbReference type="ARBA" id="ARBA00009835"/>
    </source>
</evidence>
<dbReference type="PANTHER" id="PTHR12670">
    <property type="entry name" value="CERAMIDASE"/>
    <property type="match status" value="1"/>
</dbReference>
<keyword evidence="6" id="KW-1133">Transmembrane helix</keyword>
<feature type="active site" description="Nucleophile" evidence="3">
    <location>
        <position position="351"/>
    </location>
</feature>
<dbReference type="GO" id="GO:0046512">
    <property type="term" value="P:sphingosine biosynthetic process"/>
    <property type="evidence" value="ECO:0007669"/>
    <property type="project" value="TreeGrafter"/>
</dbReference>
<dbReference type="EC" id="3.5.1.23" evidence="5"/>
<dbReference type="InterPro" id="IPR031331">
    <property type="entry name" value="NEUT/ALK_ceramidase_C"/>
</dbReference>
<dbReference type="STRING" id="1353952.A0A165F0L0"/>
<evidence type="ECO:0000259" key="8">
    <source>
        <dbReference type="Pfam" id="PF17048"/>
    </source>
</evidence>
<dbReference type="Pfam" id="PF17048">
    <property type="entry name" value="Ceramidse_alk_C"/>
    <property type="match status" value="1"/>
</dbReference>
<keyword evidence="6" id="KW-0812">Transmembrane</keyword>
<dbReference type="GO" id="GO:0046872">
    <property type="term" value="F:metal ion binding"/>
    <property type="evidence" value="ECO:0007669"/>
    <property type="project" value="UniProtKB-KW"/>
</dbReference>
<dbReference type="EMBL" id="KV423986">
    <property type="protein sequence ID" value="KZT55934.1"/>
    <property type="molecule type" value="Genomic_DNA"/>
</dbReference>
<feature type="binding site" evidence="4">
    <location>
        <position position="191"/>
    </location>
    <ligand>
        <name>Zn(2+)</name>
        <dbReference type="ChEBI" id="CHEBI:29105"/>
    </ligand>
</feature>
<dbReference type="InParanoid" id="A0A165F0L0"/>
<name>A0A165F0L0_9BASI</name>
<feature type="binding site" evidence="4">
    <location>
        <position position="300"/>
    </location>
    <ligand>
        <name>Zn(2+)</name>
        <dbReference type="ChEBI" id="CHEBI:29105"/>
    </ligand>
</feature>
<keyword evidence="4" id="KW-0862">Zinc</keyword>
<evidence type="ECO:0000256" key="4">
    <source>
        <dbReference type="PIRSR" id="PIRSR606823-2"/>
    </source>
</evidence>
<dbReference type="GO" id="GO:0017040">
    <property type="term" value="F:N-acylsphingosine amidohydrolase activity"/>
    <property type="evidence" value="ECO:0007669"/>
    <property type="project" value="UniProtKB-UniRule"/>
</dbReference>
<feature type="domain" description="Neutral/alkaline non-lysosomal ceramidase N-terminal" evidence="7">
    <location>
        <begin position="99"/>
        <end position="613"/>
    </location>
</feature>
<evidence type="ECO:0000313" key="9">
    <source>
        <dbReference type="EMBL" id="KZT55934.1"/>
    </source>
</evidence>
<dbReference type="Pfam" id="PF04734">
    <property type="entry name" value="Ceramidase_alk"/>
    <property type="match status" value="1"/>
</dbReference>
<evidence type="ECO:0000256" key="3">
    <source>
        <dbReference type="PIRSR" id="PIRSR606823-1"/>
    </source>
</evidence>
<keyword evidence="5" id="KW-0443">Lipid metabolism</keyword>
<sequence>MKPELRTDAVEQQTKEPLLAAFKAEAVPHLPLYVSEPDPTNTVSTSASWNRILARAIIALCGLMLLVTCYCFAGSRPMMPGFDFDTGTFSSASEQGATYQLGLGIADITGPVVEINMMGYADSNQLGTGLHMRMRSRAFLVASEDLSDRWVLINADICMGDTAVRLGVLEKLAELYPGLYTTRNVGIVGTHSHAGVGGYMQNVLPQITSRGFVRENYDAIVQGIVLSVQRAHGSLRPGNLELGVKTLLETNINRSPYAYAANPLEEREKYRYDQDKELVLLRFANIDGTDRGFASFFAVHGTSLYHNNTLISGDNKGMAAYLYESYMEPDTPPGNNTFVAGFFQASVGDTSPNTLGAYCETGADAGKECTYENSTCNGQAQGCQGRGPGFEVSDYESNRIIGYNQFQAAKEIMSSSTRALLTGNVRAVHQYVDMSDYKFKLANGTNVSTCPPALGYSFAGGTSDGAGKFDFTQNRNGSEHNPFWQAVKSGIGGSPTDKQKNCHLPKPILFNTGFAHKPYDWSPSIVDMQMFRVGSTIILVVPAEFTTMAGRRLMETVQNELFVQGIVGEDARVILTGPANTYSHYVSTPEEYRIQRYEGASTLFGPWTLDAYKSIFTSLVAYVADGFTPLPDPGPSPPDLRSQQKSFHLPVVSDIAPLGKPFGTVLQDVDEARIHHPGDVVFASFQGANPRNNLRLEDTYMRVERADGKRWKTVKTDSHPSTTFEWTRTSTILGTSTVILTWRIEDDVPAGLYRLRYFGDSVSLWRRGTSPFEGVSSTFAVSV</sequence>
<feature type="binding site" evidence="4">
    <location>
        <position position="544"/>
    </location>
    <ligand>
        <name>Zn(2+)</name>
        <dbReference type="ChEBI" id="CHEBI:29105"/>
    </ligand>
</feature>
<evidence type="ECO:0000256" key="5">
    <source>
        <dbReference type="RuleBase" id="RU366019"/>
    </source>
</evidence>
<dbReference type="Proteomes" id="UP000076842">
    <property type="component" value="Unassembled WGS sequence"/>
</dbReference>
<keyword evidence="6" id="KW-0472">Membrane</keyword>
<comment type="cofactor">
    <cofactor evidence="4">
        <name>Zn(2+)</name>
        <dbReference type="ChEBI" id="CHEBI:29105"/>
    </cofactor>
    <text evidence="4">Binds 1 zinc ion per subunit.</text>
</comment>
<accession>A0A165F0L0</accession>
<gene>
    <name evidence="9" type="ORF">CALCODRAFT_497999</name>
</gene>
<evidence type="ECO:0000256" key="2">
    <source>
        <dbReference type="ARBA" id="ARBA00022801"/>
    </source>
</evidence>
<comment type="catalytic activity">
    <reaction evidence="5">
        <text>an N-acylsphing-4-enine + H2O = sphing-4-enine + a fatty acid</text>
        <dbReference type="Rhea" id="RHEA:20856"/>
        <dbReference type="ChEBI" id="CHEBI:15377"/>
        <dbReference type="ChEBI" id="CHEBI:28868"/>
        <dbReference type="ChEBI" id="CHEBI:52639"/>
        <dbReference type="ChEBI" id="CHEBI:57756"/>
        <dbReference type="EC" id="3.5.1.23"/>
    </reaction>
</comment>
<keyword evidence="10" id="KW-1185">Reference proteome</keyword>
<dbReference type="GO" id="GO:0042759">
    <property type="term" value="P:long-chain fatty acid biosynthetic process"/>
    <property type="evidence" value="ECO:0007669"/>
    <property type="project" value="TreeGrafter"/>
</dbReference>
<dbReference type="Gene3D" id="2.60.40.2300">
    <property type="entry name" value="Neutral/alkaline non-lysosomal ceramidase, C-terminal domain"/>
    <property type="match status" value="1"/>
</dbReference>
<evidence type="ECO:0000256" key="6">
    <source>
        <dbReference type="SAM" id="Phobius"/>
    </source>
</evidence>
<organism evidence="9 10">
    <name type="scientific">Calocera cornea HHB12733</name>
    <dbReference type="NCBI Taxonomy" id="1353952"/>
    <lineage>
        <taxon>Eukaryota</taxon>
        <taxon>Fungi</taxon>
        <taxon>Dikarya</taxon>
        <taxon>Basidiomycota</taxon>
        <taxon>Agaricomycotina</taxon>
        <taxon>Dacrymycetes</taxon>
        <taxon>Dacrymycetales</taxon>
        <taxon>Dacrymycetaceae</taxon>
        <taxon>Calocera</taxon>
    </lineage>
</organism>
<dbReference type="InterPro" id="IPR006823">
    <property type="entry name" value="Ceramidase_alk"/>
</dbReference>
<dbReference type="GO" id="GO:0016020">
    <property type="term" value="C:membrane"/>
    <property type="evidence" value="ECO:0007669"/>
    <property type="project" value="GOC"/>
</dbReference>
<comment type="similarity">
    <text evidence="1 5">Belongs to the neutral ceramidase family.</text>
</comment>
<dbReference type="InterPro" id="IPR038445">
    <property type="entry name" value="NCDase_C_sf"/>
</dbReference>